<dbReference type="InterPro" id="IPR036291">
    <property type="entry name" value="NAD(P)-bd_dom_sf"/>
</dbReference>
<evidence type="ECO:0000256" key="1">
    <source>
        <dbReference type="ARBA" id="ARBA00023002"/>
    </source>
</evidence>
<dbReference type="Gene3D" id="3.40.50.720">
    <property type="entry name" value="NAD(P)-binding Rossmann-like Domain"/>
    <property type="match status" value="1"/>
</dbReference>
<evidence type="ECO:0000313" key="5">
    <source>
        <dbReference type="Proteomes" id="UP000254051"/>
    </source>
</evidence>
<dbReference type="SUPFAM" id="SSF51735">
    <property type="entry name" value="NAD(P)-binding Rossmann-fold domains"/>
    <property type="match status" value="1"/>
</dbReference>
<dbReference type="Proteomes" id="UP000254051">
    <property type="component" value="Unassembled WGS sequence"/>
</dbReference>
<dbReference type="GO" id="GO:0016491">
    <property type="term" value="F:oxidoreductase activity"/>
    <property type="evidence" value="ECO:0007669"/>
    <property type="project" value="UniProtKB-KW"/>
</dbReference>
<feature type="domain" description="GFO/IDH/MocA-like oxidoreductase" evidence="3">
    <location>
        <begin position="141"/>
        <end position="275"/>
    </location>
</feature>
<sequence>MKEIRIGLVGAGWMGKAHSSALLDAQMLFGPDYGVAVFEMVADSNEASAKEAQHKIGFKRMTTDWKEVVSDPDVDLVDIATPNSFHYEVAKEALNNGKHVYCEKPLSISAEQSAELAELAAEKNVVNYVGYNNTMNPANAYVKDLVETGKLGKIMKFTGTYDQDQLLDESLPITWRHVNKLAGCGALGDLGCHLLSVSQFIMGDIQQVNAMTSTIFPKRPKAAGSSEMADVENEDIVTFMAKYANGAAGTISASRVATGRKNRLAYEIQGTQGTVCYDLERMGEVQVYFHNDNEADRGFRTVLLNPHHKGYSAFQPAGGISIAYNDMKILEVHELFAAITQGAEYACNFEFGYKIDRTVDAVLESAKTNTWVHIE</sequence>
<keyword evidence="1" id="KW-0560">Oxidoreductase</keyword>
<dbReference type="PANTHER" id="PTHR43818">
    <property type="entry name" value="BCDNA.GH03377"/>
    <property type="match status" value="1"/>
</dbReference>
<proteinExistence type="predicted"/>
<dbReference type="GO" id="GO:0000166">
    <property type="term" value="F:nucleotide binding"/>
    <property type="evidence" value="ECO:0007669"/>
    <property type="project" value="InterPro"/>
</dbReference>
<gene>
    <name evidence="4" type="ORF">SAMN05216529_1097</name>
</gene>
<dbReference type="InterPro" id="IPR000683">
    <property type="entry name" value="Gfo/Idh/MocA-like_OxRdtase_N"/>
</dbReference>
<dbReference type="SUPFAM" id="SSF55347">
    <property type="entry name" value="Glyceraldehyde-3-phosphate dehydrogenase-like, C-terminal domain"/>
    <property type="match status" value="1"/>
</dbReference>
<dbReference type="PANTHER" id="PTHR43818:SF11">
    <property type="entry name" value="BCDNA.GH03377"/>
    <property type="match status" value="1"/>
</dbReference>
<dbReference type="OrthoDB" id="9815825at2"/>
<dbReference type="AlphaFoldDB" id="A0A315ZVH4"/>
<keyword evidence="5" id="KW-1185">Reference proteome</keyword>
<reference evidence="5" key="1">
    <citation type="submission" date="2017-07" db="EMBL/GenBank/DDBJ databases">
        <authorList>
            <person name="Varghese N."/>
            <person name="Submissions S."/>
        </authorList>
    </citation>
    <scope>NUCLEOTIDE SEQUENCE [LARGE SCALE GENOMIC DNA]</scope>
    <source>
        <strain evidence="5">NLAE-zl-C134</strain>
    </source>
</reference>
<dbReference type="Pfam" id="PF22725">
    <property type="entry name" value="GFO_IDH_MocA_C3"/>
    <property type="match status" value="1"/>
</dbReference>
<dbReference type="InterPro" id="IPR055170">
    <property type="entry name" value="GFO_IDH_MocA-like_dom"/>
</dbReference>
<name>A0A315ZVH4_9FIRM</name>
<dbReference type="Pfam" id="PF01408">
    <property type="entry name" value="GFO_IDH_MocA"/>
    <property type="match status" value="1"/>
</dbReference>
<evidence type="ECO:0000313" key="4">
    <source>
        <dbReference type="EMBL" id="SUQ14958.1"/>
    </source>
</evidence>
<dbReference type="RefSeq" id="WP_109712337.1">
    <property type="nucleotide sequence ID" value="NZ_QGDS01000009.1"/>
</dbReference>
<accession>A0A315ZVH4</accession>
<dbReference type="Gene3D" id="3.30.360.10">
    <property type="entry name" value="Dihydrodipicolinate Reductase, domain 2"/>
    <property type="match status" value="1"/>
</dbReference>
<dbReference type="InterPro" id="IPR050463">
    <property type="entry name" value="Gfo/Idh/MocA_oxidrdct_glycsds"/>
</dbReference>
<evidence type="ECO:0000259" key="2">
    <source>
        <dbReference type="Pfam" id="PF01408"/>
    </source>
</evidence>
<dbReference type="EMBL" id="UHJJ01000009">
    <property type="protein sequence ID" value="SUQ14958.1"/>
    <property type="molecule type" value="Genomic_DNA"/>
</dbReference>
<protein>
    <submittedName>
        <fullName evidence="4">Predicted dehydrogenase</fullName>
    </submittedName>
</protein>
<organism evidence="4 5">
    <name type="scientific">Faecalicatena contorta</name>
    <dbReference type="NCBI Taxonomy" id="39482"/>
    <lineage>
        <taxon>Bacteria</taxon>
        <taxon>Bacillati</taxon>
        <taxon>Bacillota</taxon>
        <taxon>Clostridia</taxon>
        <taxon>Lachnospirales</taxon>
        <taxon>Lachnospiraceae</taxon>
        <taxon>Faecalicatena</taxon>
    </lineage>
</organism>
<feature type="domain" description="Gfo/Idh/MocA-like oxidoreductase N-terminal" evidence="2">
    <location>
        <begin position="4"/>
        <end position="131"/>
    </location>
</feature>
<evidence type="ECO:0000259" key="3">
    <source>
        <dbReference type="Pfam" id="PF22725"/>
    </source>
</evidence>